<reference evidence="12" key="1">
    <citation type="submission" date="2024-06" db="EMBL/GenBank/DDBJ databases">
        <authorList>
            <person name="Liu X."/>
            <person name="Lenzi L."/>
            <person name="Haldenby T S."/>
            <person name="Uol C."/>
        </authorList>
    </citation>
    <scope>NUCLEOTIDE SEQUENCE</scope>
</reference>
<comment type="similarity">
    <text evidence="2 9">Belongs to the TTC30/dfy-1/fleer family.</text>
</comment>
<dbReference type="GO" id="GO:0120170">
    <property type="term" value="F:intraciliary transport particle B binding"/>
    <property type="evidence" value="ECO:0007669"/>
    <property type="project" value="TreeGrafter"/>
</dbReference>
<accession>A0AAV2T7S4</accession>
<keyword evidence="4 9" id="KW-0970">Cilium biogenesis/degradation</keyword>
<evidence type="ECO:0000313" key="13">
    <source>
        <dbReference type="Proteomes" id="UP001497525"/>
    </source>
</evidence>
<proteinExistence type="inferred from homology"/>
<dbReference type="SMART" id="SM00028">
    <property type="entry name" value="TPR"/>
    <property type="match status" value="4"/>
</dbReference>
<evidence type="ECO:0000313" key="12">
    <source>
        <dbReference type="EMBL" id="CAL5132074.1"/>
    </source>
</evidence>
<gene>
    <name evidence="12" type="ORF">CDAUBV1_LOCUS4588</name>
</gene>
<dbReference type="PROSITE" id="PS50005">
    <property type="entry name" value="TPR"/>
    <property type="match status" value="1"/>
</dbReference>
<evidence type="ECO:0000256" key="11">
    <source>
        <dbReference type="SAM" id="MobiDB-lite"/>
    </source>
</evidence>
<evidence type="ECO:0000256" key="10">
    <source>
        <dbReference type="SAM" id="Coils"/>
    </source>
</evidence>
<name>A0AAV2T7S4_CALDB</name>
<dbReference type="Proteomes" id="UP001497525">
    <property type="component" value="Unassembled WGS sequence"/>
</dbReference>
<evidence type="ECO:0000256" key="8">
    <source>
        <dbReference type="PROSITE-ProRule" id="PRU00339"/>
    </source>
</evidence>
<keyword evidence="5 8" id="KW-0802">TPR repeat</keyword>
<keyword evidence="7 9" id="KW-0966">Cell projection</keyword>
<feature type="repeat" description="TPR" evidence="8">
    <location>
        <begin position="410"/>
        <end position="443"/>
    </location>
</feature>
<dbReference type="Pfam" id="PF14559">
    <property type="entry name" value="TPR_19"/>
    <property type="match status" value="1"/>
</dbReference>
<keyword evidence="3" id="KW-0677">Repeat</keyword>
<comment type="subcellular location">
    <subcellularLocation>
        <location evidence="1 9">Cell projection</location>
        <location evidence="1 9">Cilium</location>
    </subcellularLocation>
</comment>
<dbReference type="Gene3D" id="1.25.40.10">
    <property type="entry name" value="Tetratricopeptide repeat domain"/>
    <property type="match status" value="3"/>
</dbReference>
<dbReference type="InterPro" id="IPR011990">
    <property type="entry name" value="TPR-like_helical_dom_sf"/>
</dbReference>
<keyword evidence="6 9" id="KW-0969">Cilium</keyword>
<sequence length="919" mass="104333">MDESLALEAESISGGSVDRLENDNNGSSVGSGRAAALSNGVGSRSDVKIAAEQTMLGWTLLGPSGAGASRVKAVKYIDVTGESTEDCFRNMCEKEFQDPNNSEDTSLLVADCKAVSIVERTTKLADGHKEIGFPLHHNENRPSDNHRLVARHLALSRKRPLRDKVPKKRHADMMQPHAKDRTITDLHGAPHDGGFKIERCSFSRSEAPKSVPDTERLEVQCNGALRQSFCTLYASPVMLAPIIPIPYRENQDYLHNKRISPTFFNPSSEKMLATQIREGEFTSTIYGAIREQKYKEAIAVLNQQLLTHPGSRAALSLLGYCFYQLQEFVNASDCYEQLTQTYPDVDDYKLLFAQSLYKADLFQAAMKTAVQIENPKFREKLVKLQAAIHYGEGDLAGSRNLVEQNLADDPESIVNLGCLLYREGSYEQACQHFQQAIQTLGFQPTLAYNIALCYYQMKQYAQSLKHIADVIERGIRDHPELGVGMTTEGLEVRSVGNTLALRETALVETFNLKAAIEYNLKNPTAASEALTDMPPRAEEELDHVTLHNQALMNMENEPAAGFQKLQFLLQQETFPPETFANLLLLYIKYEYFDLAADVLAENASLAYEYLTPELYDFIEAVILRQTAPQDAYNRLDQMAAKHTEQLRRLTKAVQEARQAQDDEAVKRAVCEYDVALERYIPVLMQQAKIYWDMENYQQVEKIFRKSVEFCNDHRVWKLNVAHVLFMQENKYKEASGFYEPIVKKHFDNILGVSAVILANLCVTYIMTSQNEDAEELMRKIEKEEEAITYEDPDRKVFHLCIVNLVIGTLYCAKGNYDFGISRVIKSLEPYQKKLGPDTWYYAKRCFLSLIENMAKHMILLRDAVLLDCIQFLEHCELYGRDVKAYIEQPLDSVKIHPGQNTVTYEARLLKSLLLEIMYN</sequence>
<dbReference type="GO" id="GO:0042073">
    <property type="term" value="P:intraciliary transport"/>
    <property type="evidence" value="ECO:0007669"/>
    <property type="project" value="UniProtKB-UniRule"/>
</dbReference>
<evidence type="ECO:0000256" key="5">
    <source>
        <dbReference type="ARBA" id="ARBA00022803"/>
    </source>
</evidence>
<organism evidence="12 13">
    <name type="scientific">Calicophoron daubneyi</name>
    <name type="common">Rumen fluke</name>
    <name type="synonym">Paramphistomum daubneyi</name>
    <dbReference type="NCBI Taxonomy" id="300641"/>
    <lineage>
        <taxon>Eukaryota</taxon>
        <taxon>Metazoa</taxon>
        <taxon>Spiralia</taxon>
        <taxon>Lophotrochozoa</taxon>
        <taxon>Platyhelminthes</taxon>
        <taxon>Trematoda</taxon>
        <taxon>Digenea</taxon>
        <taxon>Plagiorchiida</taxon>
        <taxon>Pronocephalata</taxon>
        <taxon>Paramphistomoidea</taxon>
        <taxon>Paramphistomidae</taxon>
        <taxon>Calicophoron</taxon>
    </lineage>
</organism>
<dbReference type="PANTHER" id="PTHR20931:SF0">
    <property type="entry name" value="TETRATRICOPEPTIDE REPEAT PROTEIN 30"/>
    <property type="match status" value="1"/>
</dbReference>
<feature type="region of interest" description="Disordered" evidence="11">
    <location>
        <begin position="1"/>
        <end position="39"/>
    </location>
</feature>
<dbReference type="GO" id="GO:0005879">
    <property type="term" value="C:axonemal microtubule"/>
    <property type="evidence" value="ECO:0007669"/>
    <property type="project" value="UniProtKB-UniRule"/>
</dbReference>
<dbReference type="FunFam" id="1.25.40.10:FF:000211">
    <property type="entry name" value="tetratricopeptide repeat protein 30B"/>
    <property type="match status" value="1"/>
</dbReference>
<evidence type="ECO:0000256" key="9">
    <source>
        <dbReference type="RuleBase" id="RU367070"/>
    </source>
</evidence>
<evidence type="ECO:0000256" key="7">
    <source>
        <dbReference type="ARBA" id="ARBA00023273"/>
    </source>
</evidence>
<dbReference type="EMBL" id="CAXLJL010000112">
    <property type="protein sequence ID" value="CAL5132074.1"/>
    <property type="molecule type" value="Genomic_DNA"/>
</dbReference>
<dbReference type="InterPro" id="IPR019734">
    <property type="entry name" value="TPR_rpt"/>
</dbReference>
<dbReference type="SUPFAM" id="SSF48452">
    <property type="entry name" value="TPR-like"/>
    <property type="match status" value="2"/>
</dbReference>
<comment type="function">
    <text evidence="9">Required for polyglutamylation of axonemal tubulin. Plays a role in anterograde intraflagellar transport (IFT), the process by which cilia precursors are transported from the base of the cilium to the site of their incorporation at the tip.</text>
</comment>
<feature type="coiled-coil region" evidence="10">
    <location>
        <begin position="632"/>
        <end position="659"/>
    </location>
</feature>
<dbReference type="PANTHER" id="PTHR20931">
    <property type="entry name" value="TETRATRICOPEPTIDE REPEAT PROTEIN 30"/>
    <property type="match status" value="1"/>
</dbReference>
<evidence type="ECO:0000256" key="4">
    <source>
        <dbReference type="ARBA" id="ARBA00022794"/>
    </source>
</evidence>
<dbReference type="InterPro" id="IPR039941">
    <property type="entry name" value="TT30"/>
</dbReference>
<evidence type="ECO:0000256" key="2">
    <source>
        <dbReference type="ARBA" id="ARBA00009522"/>
    </source>
</evidence>
<comment type="caution">
    <text evidence="12">The sequence shown here is derived from an EMBL/GenBank/DDBJ whole genome shotgun (WGS) entry which is preliminary data.</text>
</comment>
<evidence type="ECO:0000256" key="3">
    <source>
        <dbReference type="ARBA" id="ARBA00022737"/>
    </source>
</evidence>
<keyword evidence="10" id="KW-0175">Coiled coil</keyword>
<dbReference type="AlphaFoldDB" id="A0AAV2T7S4"/>
<dbReference type="GO" id="GO:0030992">
    <property type="term" value="C:intraciliary transport particle B"/>
    <property type="evidence" value="ECO:0007669"/>
    <property type="project" value="TreeGrafter"/>
</dbReference>
<dbReference type="Pfam" id="PF13181">
    <property type="entry name" value="TPR_8"/>
    <property type="match status" value="2"/>
</dbReference>
<evidence type="ECO:0000256" key="6">
    <source>
        <dbReference type="ARBA" id="ARBA00023069"/>
    </source>
</evidence>
<protein>
    <recommendedName>
        <fullName evidence="9">Tetratricopeptide repeat protein 30</fullName>
    </recommendedName>
</protein>
<dbReference type="FunFam" id="1.25.40.10:FF:000186">
    <property type="entry name" value="Tetratricopeptide repeat domain 30A"/>
    <property type="match status" value="1"/>
</dbReference>
<evidence type="ECO:0000256" key="1">
    <source>
        <dbReference type="ARBA" id="ARBA00004138"/>
    </source>
</evidence>